<gene>
    <name evidence="2" type="ORF">SCF082_LOCUS1819</name>
</gene>
<dbReference type="Proteomes" id="UP001642464">
    <property type="component" value="Unassembled WGS sequence"/>
</dbReference>
<feature type="compositionally biased region" description="Polar residues" evidence="1">
    <location>
        <begin position="454"/>
        <end position="465"/>
    </location>
</feature>
<organism evidence="2 3">
    <name type="scientific">Durusdinium trenchii</name>
    <dbReference type="NCBI Taxonomy" id="1381693"/>
    <lineage>
        <taxon>Eukaryota</taxon>
        <taxon>Sar</taxon>
        <taxon>Alveolata</taxon>
        <taxon>Dinophyceae</taxon>
        <taxon>Suessiales</taxon>
        <taxon>Symbiodiniaceae</taxon>
        <taxon>Durusdinium</taxon>
    </lineage>
</organism>
<reference evidence="2 3" key="1">
    <citation type="submission" date="2024-02" db="EMBL/GenBank/DDBJ databases">
        <authorList>
            <person name="Chen Y."/>
            <person name="Shah S."/>
            <person name="Dougan E. K."/>
            <person name="Thang M."/>
            <person name="Chan C."/>
        </authorList>
    </citation>
    <scope>NUCLEOTIDE SEQUENCE [LARGE SCALE GENOMIC DNA]</scope>
</reference>
<comment type="caution">
    <text evidence="2">The sequence shown here is derived from an EMBL/GenBank/DDBJ whole genome shotgun (WGS) entry which is preliminary data.</text>
</comment>
<feature type="region of interest" description="Disordered" evidence="1">
    <location>
        <begin position="454"/>
        <end position="477"/>
    </location>
</feature>
<name>A0ABP0HHZ7_9DINO</name>
<keyword evidence="3" id="KW-1185">Reference proteome</keyword>
<feature type="compositionally biased region" description="Basic and acidic residues" evidence="1">
    <location>
        <begin position="1"/>
        <end position="11"/>
    </location>
</feature>
<dbReference type="EMBL" id="CAXAMM010000891">
    <property type="protein sequence ID" value="CAK8989462.1"/>
    <property type="molecule type" value="Genomic_DNA"/>
</dbReference>
<proteinExistence type="predicted"/>
<feature type="region of interest" description="Disordered" evidence="1">
    <location>
        <begin position="45"/>
        <end position="97"/>
    </location>
</feature>
<sequence length="605" mass="65714">MSAEELKKCVETEPSSDGPAPGGGYVSQVQKKETFIVRNTFIEQIPGTPSSPLDRQVQSCPGTSVLHHATPDDRHSRALQAVPSSPGSEASERLGTREKPWSEDLVASLVNAAATAVEMHTPSLPGASCRSSPMIPQAAPLESTLRDPVADAVNAAAPEEESLCNVTTPSPWQSATNRQEFCATPSPWQGSAVINPELTAKLLAMGQKTSDGRVEDPVAMIVASAAAAANREPPPPPQAPPPAQYCGVASPQVAPPLRLPRIESGIARIDEGDNSALHSASSEHEIPDAQAMAESFAALVKQNSLMGEAQWWQPIEEAVSTEDEEKLKDFVSRWGLDQNCERILRNLPQHVRQEVLAHFLASPETRNVSAKFMSWLSSRMRNFEEIQSALVTTAEERLAFYNRWRLDQKCRQLVEEQAPSVQRELISNFNPPAGTKNVAGRMTAFLNMILNKTRTRQSGPQASSPSKRENRPPGAGYYSNIPADQDLARRIEHFVAQWNLDHGAKSALLALPQDAQQAAMDGFSPSSQTECTSRRFVAYLRSARSYIVNRNGKGKSSGKGRSKVAEKPAPVGLMAMPQAVPQAVPQAMQAHSHGQMDMWPKLSVN</sequence>
<protein>
    <submittedName>
        <fullName evidence="2">Uncharacterized protein</fullName>
    </submittedName>
</protein>
<evidence type="ECO:0000313" key="2">
    <source>
        <dbReference type="EMBL" id="CAK8989462.1"/>
    </source>
</evidence>
<feature type="region of interest" description="Disordered" evidence="1">
    <location>
        <begin position="585"/>
        <end position="605"/>
    </location>
</feature>
<feature type="region of interest" description="Disordered" evidence="1">
    <location>
        <begin position="1"/>
        <end position="27"/>
    </location>
</feature>
<accession>A0ABP0HHZ7</accession>
<evidence type="ECO:0000256" key="1">
    <source>
        <dbReference type="SAM" id="MobiDB-lite"/>
    </source>
</evidence>
<evidence type="ECO:0000313" key="3">
    <source>
        <dbReference type="Proteomes" id="UP001642464"/>
    </source>
</evidence>
<feature type="compositionally biased region" description="Polar residues" evidence="1">
    <location>
        <begin position="47"/>
        <end position="62"/>
    </location>
</feature>